<evidence type="ECO:0000313" key="2">
    <source>
        <dbReference type="Proteomes" id="UP000595446"/>
    </source>
</evidence>
<organism evidence="1 2">
    <name type="scientific">Mycobacterium heckeshornense</name>
    <dbReference type="NCBI Taxonomy" id="110505"/>
    <lineage>
        <taxon>Bacteria</taxon>
        <taxon>Bacillati</taxon>
        <taxon>Actinomycetota</taxon>
        <taxon>Actinomycetes</taxon>
        <taxon>Mycobacteriales</taxon>
        <taxon>Mycobacteriaceae</taxon>
        <taxon>Mycobacterium</taxon>
    </lineage>
</organism>
<dbReference type="EMBL" id="AP024237">
    <property type="protein sequence ID" value="BCO37421.1"/>
    <property type="molecule type" value="Genomic_DNA"/>
</dbReference>
<name>A0A7R7GY44_9MYCO</name>
<accession>A0A7R7GY44</accession>
<sequence length="45" mass="5106">MRVVSIRVVVLRSRQEIAATFDELEAVLRRCMELSVDAIEHHGAV</sequence>
<protein>
    <submittedName>
        <fullName evidence="1">Uncharacterized protein</fullName>
    </submittedName>
</protein>
<gene>
    <name evidence="1" type="ORF">MHEC_38540</name>
</gene>
<proteinExistence type="predicted"/>
<dbReference type="AlphaFoldDB" id="A0A7R7GY44"/>
<reference evidence="1 2" key="1">
    <citation type="submission" date="2020-12" db="EMBL/GenBank/DDBJ databases">
        <title>Complete genome sequence of Mycobacterium heckeshornense JCM 15655T, closely related to a pathogenic non-tuberculous mycobacterial species Mycobacterium xenopi.</title>
        <authorList>
            <person name="Yoshida M."/>
            <person name="Fukano H."/>
            <person name="Asakura T."/>
            <person name="Suzuki M."/>
            <person name="Hoshino Y."/>
        </authorList>
    </citation>
    <scope>NUCLEOTIDE SEQUENCE [LARGE SCALE GENOMIC DNA]</scope>
    <source>
        <strain evidence="1 2">JCM 15655</strain>
    </source>
</reference>
<dbReference type="Proteomes" id="UP000595446">
    <property type="component" value="Chromosome"/>
</dbReference>
<keyword evidence="2" id="KW-1185">Reference proteome</keyword>
<evidence type="ECO:0000313" key="1">
    <source>
        <dbReference type="EMBL" id="BCO37421.1"/>
    </source>
</evidence>
<dbReference type="RefSeq" id="WP_412176933.1">
    <property type="nucleotide sequence ID" value="NZ_AP024237.1"/>
</dbReference>